<dbReference type="PANTHER" id="PTHR34524:SF6">
    <property type="entry name" value="CALCYPHOSINE LIKE"/>
    <property type="match status" value="1"/>
</dbReference>
<keyword evidence="3" id="KW-0106">Calcium</keyword>
<dbReference type="SUPFAM" id="SSF47473">
    <property type="entry name" value="EF-hand"/>
    <property type="match status" value="2"/>
</dbReference>
<organism evidence="9 10">
    <name type="scientific">Chrysophaeum taylorii</name>
    <dbReference type="NCBI Taxonomy" id="2483200"/>
    <lineage>
        <taxon>Eukaryota</taxon>
        <taxon>Sar</taxon>
        <taxon>Stramenopiles</taxon>
        <taxon>Ochrophyta</taxon>
        <taxon>Pelagophyceae</taxon>
        <taxon>Pelagomonadales</taxon>
        <taxon>Pelagomonadaceae</taxon>
        <taxon>Chrysophaeum</taxon>
    </lineage>
</organism>
<dbReference type="SUPFAM" id="SSF50729">
    <property type="entry name" value="PH domain-like"/>
    <property type="match status" value="1"/>
</dbReference>
<dbReference type="SUPFAM" id="SSF58038">
    <property type="entry name" value="SNARE fusion complex"/>
    <property type="match status" value="1"/>
</dbReference>
<feature type="domain" description="EF-hand" evidence="8">
    <location>
        <begin position="246"/>
        <end position="281"/>
    </location>
</feature>
<dbReference type="PROSITE" id="PS00018">
    <property type="entry name" value="EF_HAND_1"/>
    <property type="match status" value="5"/>
</dbReference>
<dbReference type="InterPro" id="IPR051581">
    <property type="entry name" value="Ca-bind"/>
</dbReference>
<dbReference type="InterPro" id="IPR000727">
    <property type="entry name" value="T_SNARE_dom"/>
</dbReference>
<evidence type="ECO:0000313" key="9">
    <source>
        <dbReference type="EMBL" id="KAJ8600472.1"/>
    </source>
</evidence>
<dbReference type="EMBL" id="JAQMWT010000523">
    <property type="protein sequence ID" value="KAJ8600472.1"/>
    <property type="molecule type" value="Genomic_DNA"/>
</dbReference>
<dbReference type="InterPro" id="IPR011993">
    <property type="entry name" value="PH-like_dom_sf"/>
</dbReference>
<dbReference type="Gene3D" id="2.30.29.30">
    <property type="entry name" value="Pleckstrin-homology domain (PH domain)/Phosphotyrosine-binding domain (PTB)"/>
    <property type="match status" value="1"/>
</dbReference>
<comment type="caution">
    <text evidence="9">The sequence shown here is derived from an EMBL/GenBank/DDBJ whole genome shotgun (WGS) entry which is preliminary data.</text>
</comment>
<dbReference type="AlphaFoldDB" id="A0AAD7UAM4"/>
<dbReference type="PROSITE" id="PS50192">
    <property type="entry name" value="T_SNARE"/>
    <property type="match status" value="1"/>
</dbReference>
<feature type="compositionally biased region" description="Basic and acidic residues" evidence="5">
    <location>
        <begin position="472"/>
        <end position="483"/>
    </location>
</feature>
<keyword evidence="1" id="KW-0479">Metal-binding</keyword>
<evidence type="ECO:0000313" key="10">
    <source>
        <dbReference type="Proteomes" id="UP001230188"/>
    </source>
</evidence>
<protein>
    <recommendedName>
        <fullName evidence="11">Calmodulin</fullName>
    </recommendedName>
</protein>
<dbReference type="Proteomes" id="UP001230188">
    <property type="component" value="Unassembled WGS sequence"/>
</dbReference>
<feature type="domain" description="EF-hand" evidence="8">
    <location>
        <begin position="139"/>
        <end position="174"/>
    </location>
</feature>
<evidence type="ECO:0000259" key="8">
    <source>
        <dbReference type="PROSITE" id="PS50222"/>
    </source>
</evidence>
<dbReference type="Gene3D" id="1.10.238.10">
    <property type="entry name" value="EF-hand"/>
    <property type="match status" value="3"/>
</dbReference>
<dbReference type="PROSITE" id="PS50222">
    <property type="entry name" value="EF_HAND_2"/>
    <property type="match status" value="6"/>
</dbReference>
<dbReference type="InterPro" id="IPR002048">
    <property type="entry name" value="EF_hand_dom"/>
</dbReference>
<evidence type="ECO:0000256" key="1">
    <source>
        <dbReference type="ARBA" id="ARBA00022723"/>
    </source>
</evidence>
<keyword evidence="4" id="KW-0175">Coiled coil</keyword>
<dbReference type="PANTHER" id="PTHR34524">
    <property type="entry name" value="CALCYPHOSIN"/>
    <property type="match status" value="1"/>
</dbReference>
<accession>A0AAD7UAM4</accession>
<evidence type="ECO:0008006" key="11">
    <source>
        <dbReference type="Google" id="ProtNLM"/>
    </source>
</evidence>
<dbReference type="InterPro" id="IPR018247">
    <property type="entry name" value="EF_Hand_1_Ca_BS"/>
</dbReference>
<dbReference type="Pfam" id="PF13202">
    <property type="entry name" value="EF-hand_5"/>
    <property type="match status" value="2"/>
</dbReference>
<name>A0AAD7UAM4_9STRA</name>
<dbReference type="SMART" id="SM00233">
    <property type="entry name" value="PH"/>
    <property type="match status" value="1"/>
</dbReference>
<dbReference type="InterPro" id="IPR011992">
    <property type="entry name" value="EF-hand-dom_pair"/>
</dbReference>
<dbReference type="GO" id="GO:0005509">
    <property type="term" value="F:calcium ion binding"/>
    <property type="evidence" value="ECO:0007669"/>
    <property type="project" value="InterPro"/>
</dbReference>
<dbReference type="InterPro" id="IPR001849">
    <property type="entry name" value="PH_domain"/>
</dbReference>
<feature type="domain" description="PH" evidence="6">
    <location>
        <begin position="577"/>
        <end position="670"/>
    </location>
</feature>
<evidence type="ECO:0000256" key="4">
    <source>
        <dbReference type="SAM" id="Coils"/>
    </source>
</evidence>
<feature type="domain" description="EF-hand" evidence="8">
    <location>
        <begin position="307"/>
        <end position="342"/>
    </location>
</feature>
<evidence type="ECO:0000256" key="2">
    <source>
        <dbReference type="ARBA" id="ARBA00022737"/>
    </source>
</evidence>
<dbReference type="PROSITE" id="PS50003">
    <property type="entry name" value="PH_DOMAIN"/>
    <property type="match status" value="1"/>
</dbReference>
<evidence type="ECO:0000256" key="3">
    <source>
        <dbReference type="ARBA" id="ARBA00022837"/>
    </source>
</evidence>
<dbReference type="SMART" id="SM00054">
    <property type="entry name" value="EFh"/>
    <property type="match status" value="6"/>
</dbReference>
<dbReference type="CDD" id="cd00051">
    <property type="entry name" value="EFh"/>
    <property type="match status" value="1"/>
</dbReference>
<feature type="domain" description="EF-hand" evidence="8">
    <location>
        <begin position="96"/>
        <end position="116"/>
    </location>
</feature>
<evidence type="ECO:0000256" key="5">
    <source>
        <dbReference type="SAM" id="MobiDB-lite"/>
    </source>
</evidence>
<feature type="region of interest" description="Disordered" evidence="5">
    <location>
        <begin position="469"/>
        <end position="508"/>
    </location>
</feature>
<dbReference type="Gene3D" id="1.20.5.110">
    <property type="match status" value="1"/>
</dbReference>
<proteinExistence type="predicted"/>
<keyword evidence="2" id="KW-0677">Repeat</keyword>
<evidence type="ECO:0000259" key="7">
    <source>
        <dbReference type="PROSITE" id="PS50192"/>
    </source>
</evidence>
<feature type="coiled-coil region" evidence="4">
    <location>
        <begin position="700"/>
        <end position="734"/>
    </location>
</feature>
<feature type="domain" description="T-SNARE coiled-coil homology" evidence="7">
    <location>
        <begin position="669"/>
        <end position="731"/>
    </location>
</feature>
<keyword evidence="10" id="KW-1185">Reference proteome</keyword>
<sequence length="828" mass="92646">MMGVSTHAPAIGAPPAMPQVDTHISRAELKYRNMSDAVRKRRWVSVASRLDNLPRKEDSSSDVAQIACGEEVSVKLDSFEAQIQAACTYIDERFGNGDGEISQEELERVMRVMRRDHAERVQRERGRALVRRLVVLLERRELTLDDLVREFDRSQDGKLSRMEVRTAIDRLTDADHKLFFDTTATADYNLPTCLSAKKHALDMKRRDRKDAEMLRSREVDAAAETKAAAYVETTASVQNMKGHLSFSDTDLTDLIRFLDPDADGDLSVHELRAGVEAALRPQSSDANQRVEIIVFGLMETFQEEMKSSGLRISEVFRSMDEDGSGSISVAELRATLDRICGPSAKERARRKREQDIEGRKIAETRRVSALAKARARRILRAEAAGAPRALSRLDELLKKQDLRLIDLFSSRAGFDESGDGRLDATELRAALAASGLHLDRGEVDALVAFIDDSGDGTIDAIELSTALRQHRRDREVARNDAPRRRQRRGNPAAKSSEPPVGPGTTSTLDGLEFDNAWLKSLDAFIARHTGPQPSTILQKYDVPDGERNADPLVNKRAFVPPMTTTCLPQTCQPLPPPPPMRGMLWKQPREKRVLGAMWQEREFVLEEKTLRYYAHGTLKGEVVLATQRISSLGLVDGKRYCFEIAGEVRLAAKTEDEMSKWIDALRMVTQVDERETEAMSRVAAMLRSTRDVASATAATMDQQGEHMDAINRDLEELSANIHKADKNLDKLERWRFWGGKSDGVKAARHETKVEDVSPQTIAAHEPRASTGLEVDDLLDSLDDAARALGDKCRDHNAKLHTMAHNMDVATTGLDKVNQRAKFNENYLR</sequence>
<evidence type="ECO:0000259" key="6">
    <source>
        <dbReference type="PROSITE" id="PS50003"/>
    </source>
</evidence>
<feature type="domain" description="EF-hand" evidence="8">
    <location>
        <begin position="414"/>
        <end position="437"/>
    </location>
</feature>
<dbReference type="Pfam" id="PF13833">
    <property type="entry name" value="EF-hand_8"/>
    <property type="match status" value="2"/>
</dbReference>
<feature type="domain" description="EF-hand" evidence="8">
    <location>
        <begin position="438"/>
        <end position="473"/>
    </location>
</feature>
<reference evidence="9" key="1">
    <citation type="submission" date="2023-01" db="EMBL/GenBank/DDBJ databases">
        <title>Metagenome sequencing of chrysophaentin producing Chrysophaeum taylorii.</title>
        <authorList>
            <person name="Davison J."/>
            <person name="Bewley C."/>
        </authorList>
    </citation>
    <scope>NUCLEOTIDE SEQUENCE</scope>
    <source>
        <strain evidence="9">NIES-1699</strain>
    </source>
</reference>
<gene>
    <name evidence="9" type="ORF">CTAYLR_001483</name>
</gene>
<dbReference type="Pfam" id="PF00169">
    <property type="entry name" value="PH"/>
    <property type="match status" value="1"/>
</dbReference>